<keyword evidence="2" id="KW-1185">Reference proteome</keyword>
<keyword evidence="1" id="KW-0378">Hydrolase</keyword>
<proteinExistence type="predicted"/>
<dbReference type="Pfam" id="PF05013">
    <property type="entry name" value="FGase"/>
    <property type="match status" value="1"/>
</dbReference>
<protein>
    <submittedName>
        <fullName evidence="1">N-formylglutamate amidohydrolase</fullName>
    </submittedName>
</protein>
<dbReference type="OrthoDB" id="9802050at2"/>
<dbReference type="GO" id="GO:0016787">
    <property type="term" value="F:hydrolase activity"/>
    <property type="evidence" value="ECO:0007669"/>
    <property type="project" value="UniProtKB-KW"/>
</dbReference>
<gene>
    <name evidence="1" type="ORF">GRI36_07490</name>
</gene>
<evidence type="ECO:0000313" key="1">
    <source>
        <dbReference type="EMBL" id="MXO56723.1"/>
    </source>
</evidence>
<dbReference type="EMBL" id="WTYS01000001">
    <property type="protein sequence ID" value="MXO56723.1"/>
    <property type="molecule type" value="Genomic_DNA"/>
</dbReference>
<organism evidence="1 2">
    <name type="scientific">Pontixanthobacter gangjinensis</name>
    <dbReference type="NCBI Taxonomy" id="1028742"/>
    <lineage>
        <taxon>Bacteria</taxon>
        <taxon>Pseudomonadati</taxon>
        <taxon>Pseudomonadota</taxon>
        <taxon>Alphaproteobacteria</taxon>
        <taxon>Sphingomonadales</taxon>
        <taxon>Erythrobacteraceae</taxon>
        <taxon>Pontixanthobacter</taxon>
    </lineage>
</organism>
<dbReference type="Gene3D" id="3.40.630.40">
    <property type="entry name" value="Zn-dependent exopeptidases"/>
    <property type="match status" value="1"/>
</dbReference>
<name>A0A6I4SLY1_9SPHN</name>
<sequence>MLIAVPHAGRDYPASLVERMRKPAFSKIRLEDRYVDRMAAEVAHQTGAALLVSHAPRAMLDLNRDSNDVDWDMVADGSPEGARHSAANRRARSGLGLVPRRLPGLGEIWSSRLSNAELSTRIRQVHTPYHAALAAGLQRLRDHWGVALLVDLHSMPPLKKSNAGDVPAEFVIGDRFGASADDRLVASALRHFAEQGLTVAHNRPYAGGFILDRHSAPGQNIHAIQVEMCRSLYLDDEMMELSQNAGRLVSTVTRLVRRLGEVAARLDRPSFPLQAAE</sequence>
<dbReference type="AlphaFoldDB" id="A0A6I4SLY1"/>
<reference evidence="1 2" key="1">
    <citation type="submission" date="2019-12" db="EMBL/GenBank/DDBJ databases">
        <title>Genomic-based taxomic classification of the family Erythrobacteraceae.</title>
        <authorList>
            <person name="Xu L."/>
        </authorList>
    </citation>
    <scope>NUCLEOTIDE SEQUENCE [LARGE SCALE GENOMIC DNA]</scope>
    <source>
        <strain evidence="1 2">JCM 17802</strain>
    </source>
</reference>
<dbReference type="InterPro" id="IPR007709">
    <property type="entry name" value="N-FG_amidohydro"/>
</dbReference>
<comment type="caution">
    <text evidence="1">The sequence shown here is derived from an EMBL/GenBank/DDBJ whole genome shotgun (WGS) entry which is preliminary data.</text>
</comment>
<dbReference type="SUPFAM" id="SSF53187">
    <property type="entry name" value="Zn-dependent exopeptidases"/>
    <property type="match status" value="1"/>
</dbReference>
<dbReference type="Proteomes" id="UP000468943">
    <property type="component" value="Unassembled WGS sequence"/>
</dbReference>
<accession>A0A6I4SLY1</accession>
<evidence type="ECO:0000313" key="2">
    <source>
        <dbReference type="Proteomes" id="UP000468943"/>
    </source>
</evidence>